<reference evidence="10" key="1">
    <citation type="submission" date="2020-06" db="EMBL/GenBank/DDBJ databases">
        <title>Draft genomic sequecing of Geomonas sp. Red736.</title>
        <authorList>
            <person name="Itoh H."/>
            <person name="Xu Z.X."/>
            <person name="Ushijima N."/>
            <person name="Masuda Y."/>
            <person name="Shiratori Y."/>
            <person name="Senoo K."/>
        </authorList>
    </citation>
    <scope>NUCLEOTIDE SEQUENCE [LARGE SCALE GENOMIC DNA]</scope>
    <source>
        <strain evidence="10">Red736</strain>
    </source>
</reference>
<dbReference type="AlphaFoldDB" id="A0A6V8MVC4"/>
<keyword evidence="2" id="KW-0067">ATP-binding</keyword>
<feature type="domain" description="Response regulatory" evidence="8">
    <location>
        <begin position="7"/>
        <end position="121"/>
    </location>
</feature>
<dbReference type="PROSITE" id="PS50045">
    <property type="entry name" value="SIGMA54_INTERACT_4"/>
    <property type="match status" value="1"/>
</dbReference>
<dbReference type="Pfam" id="PF02954">
    <property type="entry name" value="HTH_8"/>
    <property type="match status" value="1"/>
</dbReference>
<dbReference type="Gene3D" id="1.10.10.60">
    <property type="entry name" value="Homeodomain-like"/>
    <property type="match status" value="1"/>
</dbReference>
<evidence type="ECO:0000256" key="1">
    <source>
        <dbReference type="ARBA" id="ARBA00022741"/>
    </source>
</evidence>
<dbReference type="InterPro" id="IPR002197">
    <property type="entry name" value="HTH_Fis"/>
</dbReference>
<evidence type="ECO:0000256" key="5">
    <source>
        <dbReference type="ARBA" id="ARBA00023163"/>
    </source>
</evidence>
<dbReference type="Gene3D" id="3.40.50.300">
    <property type="entry name" value="P-loop containing nucleotide triphosphate hydrolases"/>
    <property type="match status" value="1"/>
</dbReference>
<dbReference type="PANTHER" id="PTHR32071">
    <property type="entry name" value="TRANSCRIPTIONAL REGULATORY PROTEIN"/>
    <property type="match status" value="1"/>
</dbReference>
<comment type="caution">
    <text evidence="9">The sequence shown here is derived from an EMBL/GenBank/DDBJ whole genome shotgun (WGS) entry which is preliminary data.</text>
</comment>
<dbReference type="EMBL" id="BLXY01000003">
    <property type="protein sequence ID" value="GFO64136.1"/>
    <property type="molecule type" value="Genomic_DNA"/>
</dbReference>
<feature type="modified residue" description="4-aspartylphosphate" evidence="6">
    <location>
        <position position="56"/>
    </location>
</feature>
<sequence>MTESQMQILIIDDERDVCTFFRRLLTRKGYQVVTAANEPEALAALEAGRFSVALVDLKLPDTDGITLLEIIKTRQPSCEVIIMTGYSTVKTAVTAMQLGAYEYLEKPFDDIDQIELMIERAAGAGLVRGRGLAAADEWAEVAQGVGFRVGVSPPMKRMVSLAYKVAGKDISVLIQGKTGTGKEVLARFIHAASARAGQPFIPVNCGALPENLLESELFGHEKGAFTGANQTRRGIFELANNGTLLLDEIGDATPQIQVKLLRVLETGEFMRVGGERPIKTDVRVIAATNVDLEQAIREKTFREDLFYRLNVVRLEIPSLAERHEDIPLLAEHFVQQLNRDLRLAPGTVRLLQGYSWPGNIRELANVMRRAVVICNGDTILPEHLGGTFLAGPSAPVRSAAQPALRSAEPESFHAGGDLVEQCRSCECLDRLGADELTGMLTSLRQAQSNLLAVMRRKKIVPPLHALKDSEAETIKEALSQYDGNITEAAKALGIARNTLYRKMKELELPGR</sequence>
<dbReference type="GO" id="GO:0006355">
    <property type="term" value="P:regulation of DNA-templated transcription"/>
    <property type="evidence" value="ECO:0007669"/>
    <property type="project" value="InterPro"/>
</dbReference>
<dbReference type="SMART" id="SM00448">
    <property type="entry name" value="REC"/>
    <property type="match status" value="1"/>
</dbReference>
<dbReference type="SUPFAM" id="SSF52540">
    <property type="entry name" value="P-loop containing nucleoside triphosphate hydrolases"/>
    <property type="match status" value="1"/>
</dbReference>
<dbReference type="Gene3D" id="3.40.50.2300">
    <property type="match status" value="1"/>
</dbReference>
<evidence type="ECO:0000256" key="6">
    <source>
        <dbReference type="PROSITE-ProRule" id="PRU00169"/>
    </source>
</evidence>
<dbReference type="Pfam" id="PF00072">
    <property type="entry name" value="Response_reg"/>
    <property type="match status" value="1"/>
</dbReference>
<dbReference type="Gene3D" id="1.10.8.60">
    <property type="match status" value="1"/>
</dbReference>
<keyword evidence="4" id="KW-0238">DNA-binding</keyword>
<dbReference type="Proteomes" id="UP000568888">
    <property type="component" value="Unassembled WGS sequence"/>
</dbReference>
<dbReference type="GO" id="GO:0043565">
    <property type="term" value="F:sequence-specific DNA binding"/>
    <property type="evidence" value="ECO:0007669"/>
    <property type="project" value="InterPro"/>
</dbReference>
<evidence type="ECO:0000256" key="4">
    <source>
        <dbReference type="ARBA" id="ARBA00023125"/>
    </source>
</evidence>
<evidence type="ECO:0000313" key="10">
    <source>
        <dbReference type="Proteomes" id="UP000568888"/>
    </source>
</evidence>
<dbReference type="InterPro" id="IPR025943">
    <property type="entry name" value="Sigma_54_int_dom_ATP-bd_2"/>
</dbReference>
<dbReference type="InterPro" id="IPR009057">
    <property type="entry name" value="Homeodomain-like_sf"/>
</dbReference>
<dbReference type="CDD" id="cd00009">
    <property type="entry name" value="AAA"/>
    <property type="match status" value="1"/>
</dbReference>
<gene>
    <name evidence="9" type="primary">gnfM_1</name>
    <name evidence="9" type="ORF">GMPD_20550</name>
</gene>
<dbReference type="InterPro" id="IPR011006">
    <property type="entry name" value="CheY-like_superfamily"/>
</dbReference>
<evidence type="ECO:0000256" key="2">
    <source>
        <dbReference type="ARBA" id="ARBA00022840"/>
    </source>
</evidence>
<evidence type="ECO:0000259" key="7">
    <source>
        <dbReference type="PROSITE" id="PS50045"/>
    </source>
</evidence>
<dbReference type="Pfam" id="PF00158">
    <property type="entry name" value="Sigma54_activat"/>
    <property type="match status" value="1"/>
</dbReference>
<dbReference type="GO" id="GO:0005524">
    <property type="term" value="F:ATP binding"/>
    <property type="evidence" value="ECO:0007669"/>
    <property type="project" value="UniProtKB-KW"/>
</dbReference>
<keyword evidence="3" id="KW-0805">Transcription regulation</keyword>
<protein>
    <submittedName>
        <fullName evidence="9">Acetoacetate metabolism regulatory protein AtoC</fullName>
    </submittedName>
</protein>
<dbReference type="Pfam" id="PF25601">
    <property type="entry name" value="AAA_lid_14"/>
    <property type="match status" value="1"/>
</dbReference>
<dbReference type="GO" id="GO:0000160">
    <property type="term" value="P:phosphorelay signal transduction system"/>
    <property type="evidence" value="ECO:0007669"/>
    <property type="project" value="InterPro"/>
</dbReference>
<dbReference type="InterPro" id="IPR025944">
    <property type="entry name" value="Sigma_54_int_dom_CS"/>
</dbReference>
<dbReference type="InterPro" id="IPR002078">
    <property type="entry name" value="Sigma_54_int"/>
</dbReference>
<name>A0A6V8MVC4_9BACT</name>
<dbReference type="SUPFAM" id="SSF52172">
    <property type="entry name" value="CheY-like"/>
    <property type="match status" value="1"/>
</dbReference>
<dbReference type="SUPFAM" id="SSF46689">
    <property type="entry name" value="Homeodomain-like"/>
    <property type="match status" value="1"/>
</dbReference>
<dbReference type="PROSITE" id="PS00688">
    <property type="entry name" value="SIGMA54_INTERACT_3"/>
    <property type="match status" value="1"/>
</dbReference>
<evidence type="ECO:0000259" key="8">
    <source>
        <dbReference type="PROSITE" id="PS50110"/>
    </source>
</evidence>
<evidence type="ECO:0000256" key="3">
    <source>
        <dbReference type="ARBA" id="ARBA00023015"/>
    </source>
</evidence>
<dbReference type="PROSITE" id="PS00676">
    <property type="entry name" value="SIGMA54_INTERACT_2"/>
    <property type="match status" value="1"/>
</dbReference>
<dbReference type="PRINTS" id="PR01590">
    <property type="entry name" value="HTHFIS"/>
</dbReference>
<dbReference type="SMART" id="SM00382">
    <property type="entry name" value="AAA"/>
    <property type="match status" value="1"/>
</dbReference>
<dbReference type="InterPro" id="IPR001789">
    <property type="entry name" value="Sig_transdc_resp-reg_receiver"/>
</dbReference>
<accession>A0A6V8MVC4</accession>
<feature type="domain" description="Sigma-54 factor interaction" evidence="7">
    <location>
        <begin position="148"/>
        <end position="372"/>
    </location>
</feature>
<dbReference type="FunFam" id="3.40.50.300:FF:000006">
    <property type="entry name" value="DNA-binding transcriptional regulator NtrC"/>
    <property type="match status" value="1"/>
</dbReference>
<keyword evidence="1" id="KW-0547">Nucleotide-binding</keyword>
<dbReference type="InterPro" id="IPR058031">
    <property type="entry name" value="AAA_lid_NorR"/>
</dbReference>
<dbReference type="PROSITE" id="PS50110">
    <property type="entry name" value="RESPONSE_REGULATORY"/>
    <property type="match status" value="1"/>
</dbReference>
<keyword evidence="6" id="KW-0597">Phosphoprotein</keyword>
<proteinExistence type="predicted"/>
<dbReference type="InterPro" id="IPR027417">
    <property type="entry name" value="P-loop_NTPase"/>
</dbReference>
<dbReference type="InterPro" id="IPR003593">
    <property type="entry name" value="AAA+_ATPase"/>
</dbReference>
<keyword evidence="5" id="KW-0804">Transcription</keyword>
<organism evidence="9 10">
    <name type="scientific">Geomonas paludis</name>
    <dbReference type="NCBI Taxonomy" id="2740185"/>
    <lineage>
        <taxon>Bacteria</taxon>
        <taxon>Pseudomonadati</taxon>
        <taxon>Thermodesulfobacteriota</taxon>
        <taxon>Desulfuromonadia</taxon>
        <taxon>Geobacterales</taxon>
        <taxon>Geobacteraceae</taxon>
        <taxon>Geomonas</taxon>
    </lineage>
</organism>
<dbReference type="PANTHER" id="PTHR32071:SF122">
    <property type="entry name" value="SIGMA FACTOR"/>
    <property type="match status" value="1"/>
</dbReference>
<evidence type="ECO:0000313" key="9">
    <source>
        <dbReference type="EMBL" id="GFO64136.1"/>
    </source>
</evidence>